<dbReference type="EMBL" id="FMZR01000006">
    <property type="protein sequence ID" value="SDD50627.1"/>
    <property type="molecule type" value="Genomic_DNA"/>
</dbReference>
<gene>
    <name evidence="1" type="ORF">SAMN04487767_106265</name>
</gene>
<protein>
    <submittedName>
        <fullName evidence="1">Uncharacterized protein</fullName>
    </submittedName>
</protein>
<name>A0A1G6VC88_9BACI</name>
<dbReference type="RefSeq" id="WP_074651311.1">
    <property type="nucleotide sequence ID" value="NZ_FMZR01000006.1"/>
</dbReference>
<accession>A0A1G6VC88</accession>
<dbReference type="AlphaFoldDB" id="A0A1G6VC88"/>
<organism evidence="1 2">
    <name type="scientific">Bacillus wiedmannii</name>
    <dbReference type="NCBI Taxonomy" id="1890302"/>
    <lineage>
        <taxon>Bacteria</taxon>
        <taxon>Bacillati</taxon>
        <taxon>Bacillota</taxon>
        <taxon>Bacilli</taxon>
        <taxon>Bacillales</taxon>
        <taxon>Bacillaceae</taxon>
        <taxon>Bacillus</taxon>
        <taxon>Bacillus cereus group</taxon>
    </lineage>
</organism>
<proteinExistence type="predicted"/>
<evidence type="ECO:0000313" key="1">
    <source>
        <dbReference type="EMBL" id="SDD50627.1"/>
    </source>
</evidence>
<dbReference type="Proteomes" id="UP000183507">
    <property type="component" value="Unassembled WGS sequence"/>
</dbReference>
<reference evidence="2" key="1">
    <citation type="submission" date="2016-10" db="EMBL/GenBank/DDBJ databases">
        <authorList>
            <person name="Varghese N."/>
        </authorList>
    </citation>
    <scope>NUCLEOTIDE SEQUENCE [LARGE SCALE GENOMIC DNA]</scope>
    <source>
        <strain evidence="2">KPR-7A</strain>
    </source>
</reference>
<evidence type="ECO:0000313" key="2">
    <source>
        <dbReference type="Proteomes" id="UP000183507"/>
    </source>
</evidence>
<sequence length="109" mass="11836">MAEVLFVSEISLPGPLPGQSGRSSDNFDLDLAPSNAKNYRFVVESAFKPEEIPNIRFDVTDDISGGSDKTLYSGVSNGYVGSVKRDYGVYIVHKSGATKPFKVKIYAIV</sequence>